<proteinExistence type="predicted"/>
<feature type="domain" description="Helix-turn-helix" evidence="2">
    <location>
        <begin position="49"/>
        <end position="96"/>
    </location>
</feature>
<protein>
    <submittedName>
        <fullName evidence="3">Similar to DNA invertase</fullName>
    </submittedName>
</protein>
<reference evidence="3 4" key="1">
    <citation type="journal article" date="2004" name="Nature">
        <title>Genome sequence of the ultrasmall unicellular red alga Cyanidioschyzon merolae 10D.</title>
        <authorList>
            <person name="Matsuzaki M."/>
            <person name="Misumi O."/>
            <person name="Shin-i T."/>
            <person name="Maruyama S."/>
            <person name="Takahara M."/>
            <person name="Miyagishima S."/>
            <person name="Mori T."/>
            <person name="Nishida K."/>
            <person name="Yagisawa F."/>
            <person name="Nishida K."/>
            <person name="Yoshida Y."/>
            <person name="Nishimura Y."/>
            <person name="Nakao S."/>
            <person name="Kobayashi T."/>
            <person name="Momoyama Y."/>
            <person name="Higashiyama T."/>
            <person name="Minoda A."/>
            <person name="Sano M."/>
            <person name="Nomoto H."/>
            <person name="Oishi K."/>
            <person name="Hayashi H."/>
            <person name="Ohta F."/>
            <person name="Nishizaka S."/>
            <person name="Haga S."/>
            <person name="Miura S."/>
            <person name="Morishita T."/>
            <person name="Kabeya Y."/>
            <person name="Terasawa K."/>
            <person name="Suzuki Y."/>
            <person name="Ishii Y."/>
            <person name="Asakawa S."/>
            <person name="Takano H."/>
            <person name="Ohta N."/>
            <person name="Kuroiwa H."/>
            <person name="Tanaka K."/>
            <person name="Shimizu N."/>
            <person name="Sugano S."/>
            <person name="Sato N."/>
            <person name="Nozaki H."/>
            <person name="Ogasawara N."/>
            <person name="Kohara Y."/>
            <person name="Kuroiwa T."/>
        </authorList>
    </citation>
    <scope>NUCLEOTIDE SEQUENCE [LARGE SCALE GENOMIC DNA]</scope>
    <source>
        <strain evidence="3 4">10D</strain>
    </source>
</reference>
<dbReference type="InterPro" id="IPR010093">
    <property type="entry name" value="SinI_DNA-bd"/>
</dbReference>
<gene>
    <name evidence="3" type="ORF">CYME_CMH122C</name>
</gene>
<name>M1VGJ2_CYAM1</name>
<feature type="region of interest" description="Disordered" evidence="1">
    <location>
        <begin position="1"/>
        <end position="20"/>
    </location>
</feature>
<evidence type="ECO:0000313" key="3">
    <source>
        <dbReference type="EMBL" id="BAM79798.1"/>
    </source>
</evidence>
<organism evidence="3 4">
    <name type="scientific">Cyanidioschyzon merolae (strain NIES-3377 / 10D)</name>
    <name type="common">Unicellular red alga</name>
    <dbReference type="NCBI Taxonomy" id="280699"/>
    <lineage>
        <taxon>Eukaryota</taxon>
        <taxon>Rhodophyta</taxon>
        <taxon>Bangiophyceae</taxon>
        <taxon>Cyanidiales</taxon>
        <taxon>Cyanidiaceae</taxon>
        <taxon>Cyanidioschyzon</taxon>
    </lineage>
</organism>
<accession>M1VGJ2</accession>
<dbReference type="RefSeq" id="XP_005536084.1">
    <property type="nucleotide sequence ID" value="XM_005536027.1"/>
</dbReference>
<dbReference type="OrthoDB" id="10276514at2759"/>
<dbReference type="InterPro" id="IPR009061">
    <property type="entry name" value="DNA-bd_dom_put_sf"/>
</dbReference>
<sequence length="106" mass="11899">MDGEETELYIGGPVENDGHLGMERHVHDQNRASPGLMLGDDLKESGSITVARAAEIFAVCPKTIRRWCDAGKLEHFRTPGGHRRIRTSSVIEIQQRTSHPKKEERP</sequence>
<dbReference type="AlphaFoldDB" id="M1VGJ2"/>
<evidence type="ECO:0000256" key="1">
    <source>
        <dbReference type="SAM" id="MobiDB-lite"/>
    </source>
</evidence>
<dbReference type="SUPFAM" id="SSF46955">
    <property type="entry name" value="Putative DNA-binding domain"/>
    <property type="match status" value="1"/>
</dbReference>
<evidence type="ECO:0000313" key="4">
    <source>
        <dbReference type="Proteomes" id="UP000007014"/>
    </source>
</evidence>
<evidence type="ECO:0000259" key="2">
    <source>
        <dbReference type="Pfam" id="PF12728"/>
    </source>
</evidence>
<reference evidence="3 4" key="2">
    <citation type="journal article" date="2007" name="BMC Biol.">
        <title>A 100%-complete sequence reveals unusually simple genomic features in the hot-spring red alga Cyanidioschyzon merolae.</title>
        <authorList>
            <person name="Nozaki H."/>
            <person name="Takano H."/>
            <person name="Misumi O."/>
            <person name="Terasawa K."/>
            <person name="Matsuzaki M."/>
            <person name="Maruyama S."/>
            <person name="Nishida K."/>
            <person name="Yagisawa F."/>
            <person name="Yoshida Y."/>
            <person name="Fujiwara T."/>
            <person name="Takio S."/>
            <person name="Tamura K."/>
            <person name="Chung S.J."/>
            <person name="Nakamura S."/>
            <person name="Kuroiwa H."/>
            <person name="Tanaka K."/>
            <person name="Sato N."/>
            <person name="Kuroiwa T."/>
        </authorList>
    </citation>
    <scope>NUCLEOTIDE SEQUENCE [LARGE SCALE GENOMIC DNA]</scope>
    <source>
        <strain evidence="3 4">10D</strain>
    </source>
</reference>
<dbReference type="NCBIfam" id="TIGR01764">
    <property type="entry name" value="excise"/>
    <property type="match status" value="1"/>
</dbReference>
<keyword evidence="4" id="KW-1185">Reference proteome</keyword>
<dbReference type="Pfam" id="PF12728">
    <property type="entry name" value="HTH_17"/>
    <property type="match status" value="1"/>
</dbReference>
<dbReference type="Proteomes" id="UP000007014">
    <property type="component" value="Chromosome 8"/>
</dbReference>
<dbReference type="GO" id="GO:0003677">
    <property type="term" value="F:DNA binding"/>
    <property type="evidence" value="ECO:0007669"/>
    <property type="project" value="InterPro"/>
</dbReference>
<dbReference type="Gramene" id="CMH122CT">
    <property type="protein sequence ID" value="CMH122CT"/>
    <property type="gene ID" value="CMH122C"/>
</dbReference>
<dbReference type="InterPro" id="IPR041657">
    <property type="entry name" value="HTH_17"/>
</dbReference>
<dbReference type="GeneID" id="16993449"/>
<dbReference type="HOGENOM" id="CLU_2226976_0_0_1"/>
<dbReference type="Gene3D" id="1.10.1660.10">
    <property type="match status" value="1"/>
</dbReference>
<dbReference type="EMBL" id="AP006490">
    <property type="protein sequence ID" value="BAM79798.1"/>
    <property type="molecule type" value="Genomic_DNA"/>
</dbReference>
<dbReference type="CDD" id="cd04762">
    <property type="entry name" value="HTH_MerR-trunc"/>
    <property type="match status" value="1"/>
</dbReference>
<dbReference type="KEGG" id="cme:CYME_CMH122C"/>
<feature type="region of interest" description="Disordered" evidence="1">
    <location>
        <begin position="78"/>
        <end position="106"/>
    </location>
</feature>
<feature type="compositionally biased region" description="Polar residues" evidence="1">
    <location>
        <begin position="87"/>
        <end position="97"/>
    </location>
</feature>